<comment type="similarity">
    <text evidence="1 3">Belongs to the N-Me-Phe pilin family.</text>
</comment>
<keyword evidence="2" id="KW-0488">Methylation</keyword>
<name>A0A515D692_9BURK</name>
<evidence type="ECO:0000256" key="3">
    <source>
        <dbReference type="RuleBase" id="RU000389"/>
    </source>
</evidence>
<dbReference type="KEGG" id="rhf:EUB48_00485"/>
<dbReference type="OrthoDB" id="8607132at2"/>
<evidence type="ECO:0000256" key="1">
    <source>
        <dbReference type="ARBA" id="ARBA00005233"/>
    </source>
</evidence>
<evidence type="ECO:0000256" key="4">
    <source>
        <dbReference type="SAM" id="Phobius"/>
    </source>
</evidence>
<evidence type="ECO:0000313" key="5">
    <source>
        <dbReference type="EMBL" id="QDL35934.1"/>
    </source>
</evidence>
<dbReference type="InterPro" id="IPR001082">
    <property type="entry name" value="Pilin"/>
</dbReference>
<keyword evidence="4" id="KW-1133">Transmembrane helix</keyword>
<evidence type="ECO:0000256" key="2">
    <source>
        <dbReference type="ARBA" id="ARBA00022481"/>
    </source>
</evidence>
<organism evidence="5 6">
    <name type="scientific">Rhodoferax sediminis</name>
    <dbReference type="NCBI Taxonomy" id="2509614"/>
    <lineage>
        <taxon>Bacteria</taxon>
        <taxon>Pseudomonadati</taxon>
        <taxon>Pseudomonadota</taxon>
        <taxon>Betaproteobacteria</taxon>
        <taxon>Burkholderiales</taxon>
        <taxon>Comamonadaceae</taxon>
        <taxon>Rhodoferax</taxon>
    </lineage>
</organism>
<dbReference type="Pfam" id="PF07963">
    <property type="entry name" value="N_methyl"/>
    <property type="match status" value="1"/>
</dbReference>
<dbReference type="GO" id="GO:0044096">
    <property type="term" value="C:type IV pilus"/>
    <property type="evidence" value="ECO:0007669"/>
    <property type="project" value="TreeGrafter"/>
</dbReference>
<dbReference type="NCBIfam" id="TIGR02532">
    <property type="entry name" value="IV_pilin_GFxxxE"/>
    <property type="match status" value="1"/>
</dbReference>
<keyword evidence="4" id="KW-0812">Transmembrane</keyword>
<evidence type="ECO:0000313" key="6">
    <source>
        <dbReference type="Proteomes" id="UP000316798"/>
    </source>
</evidence>
<sequence>MKRSMQKVQKGFTLIELMIVVAIIGILAAVALPAYKDYTVKARMSEVVLAASQCRTSISEAVQTMSVSSVGTADGWGCEANIADTAGAGPTKMVQSVRTSASGVITVKPDATALGVTLAPATDFLTLSPFKDVALTTAIDVSAANKDQGSQIAGWKCLGSTALINKYLPGSCK</sequence>
<dbReference type="InterPro" id="IPR012902">
    <property type="entry name" value="N_methyl_site"/>
</dbReference>
<dbReference type="PANTHER" id="PTHR30093">
    <property type="entry name" value="GENERAL SECRETION PATHWAY PROTEIN G"/>
    <property type="match status" value="1"/>
</dbReference>
<dbReference type="InterPro" id="IPR045584">
    <property type="entry name" value="Pilin-like"/>
</dbReference>
<dbReference type="Proteomes" id="UP000316798">
    <property type="component" value="Chromosome"/>
</dbReference>
<dbReference type="RefSeq" id="WP_142817034.1">
    <property type="nucleotide sequence ID" value="NZ_CP035503.1"/>
</dbReference>
<feature type="transmembrane region" description="Helical" evidence="4">
    <location>
        <begin position="12"/>
        <end position="35"/>
    </location>
</feature>
<dbReference type="PANTHER" id="PTHR30093:SF34">
    <property type="entry name" value="PREPILIN PEPTIDASE-DEPENDENT PROTEIN D"/>
    <property type="match status" value="1"/>
</dbReference>
<dbReference type="SUPFAM" id="SSF54523">
    <property type="entry name" value="Pili subunits"/>
    <property type="match status" value="1"/>
</dbReference>
<dbReference type="AlphaFoldDB" id="A0A515D692"/>
<keyword evidence="3" id="KW-0281">Fimbrium</keyword>
<accession>A0A515D692</accession>
<keyword evidence="4" id="KW-0472">Membrane</keyword>
<dbReference type="EMBL" id="CP035503">
    <property type="protein sequence ID" value="QDL35934.1"/>
    <property type="molecule type" value="Genomic_DNA"/>
</dbReference>
<protein>
    <submittedName>
        <fullName evidence="5">Pilin</fullName>
    </submittedName>
</protein>
<dbReference type="GO" id="GO:0043107">
    <property type="term" value="P:type IV pilus-dependent motility"/>
    <property type="evidence" value="ECO:0007669"/>
    <property type="project" value="TreeGrafter"/>
</dbReference>
<dbReference type="GO" id="GO:0007155">
    <property type="term" value="P:cell adhesion"/>
    <property type="evidence" value="ECO:0007669"/>
    <property type="project" value="InterPro"/>
</dbReference>
<reference evidence="5 6" key="1">
    <citation type="submission" date="2019-01" db="EMBL/GenBank/DDBJ databases">
        <title>Genomic insights into a novel species Rhodoferax sp.</title>
        <authorList>
            <person name="Jin L."/>
        </authorList>
    </citation>
    <scope>NUCLEOTIDE SEQUENCE [LARGE SCALE GENOMIC DNA]</scope>
    <source>
        <strain evidence="5 6">CHu59-6-5</strain>
    </source>
</reference>
<keyword evidence="6" id="KW-1185">Reference proteome</keyword>
<dbReference type="Gene3D" id="3.30.700.10">
    <property type="entry name" value="Glycoprotein, Type 4 Pilin"/>
    <property type="match status" value="1"/>
</dbReference>
<dbReference type="PROSITE" id="PS00409">
    <property type="entry name" value="PROKAR_NTER_METHYL"/>
    <property type="match status" value="1"/>
</dbReference>
<proteinExistence type="inferred from homology"/>
<gene>
    <name evidence="5" type="ORF">EUB48_00485</name>
</gene>
<dbReference type="Pfam" id="PF00114">
    <property type="entry name" value="Pilin"/>
    <property type="match status" value="1"/>
</dbReference>